<evidence type="ECO:0000313" key="7">
    <source>
        <dbReference type="Proteomes" id="UP000285146"/>
    </source>
</evidence>
<evidence type="ECO:0000259" key="4">
    <source>
        <dbReference type="Pfam" id="PF08164"/>
    </source>
</evidence>
<feature type="domain" description="AATF leucine zipper-containing" evidence="5">
    <location>
        <begin position="275"/>
        <end position="392"/>
    </location>
</feature>
<dbReference type="FunCoup" id="A0A423XBV4">
    <property type="interactions" value="854"/>
</dbReference>
<keyword evidence="7" id="KW-1185">Reference proteome</keyword>
<feature type="compositionally biased region" description="Acidic residues" evidence="3">
    <location>
        <begin position="176"/>
        <end position="241"/>
    </location>
</feature>
<feature type="region of interest" description="Disordered" evidence="3">
    <location>
        <begin position="1"/>
        <end position="258"/>
    </location>
</feature>
<accession>A0A423XBV4</accession>
<evidence type="ECO:0000313" key="6">
    <source>
        <dbReference type="EMBL" id="ROW13424.1"/>
    </source>
</evidence>
<dbReference type="GO" id="GO:0000462">
    <property type="term" value="P:maturation of SSU-rRNA from tricistronic rRNA transcript (SSU-rRNA, 5.8S rRNA, LSU-rRNA)"/>
    <property type="evidence" value="ECO:0007669"/>
    <property type="project" value="TreeGrafter"/>
</dbReference>
<dbReference type="InterPro" id="IPR039223">
    <property type="entry name" value="AATF/Bfr2"/>
</dbReference>
<dbReference type="STRING" id="1230097.A0A423XBV4"/>
<feature type="region of interest" description="Disordered" evidence="3">
    <location>
        <begin position="554"/>
        <end position="573"/>
    </location>
</feature>
<feature type="compositionally biased region" description="Basic and acidic residues" evidence="3">
    <location>
        <begin position="13"/>
        <end position="24"/>
    </location>
</feature>
<evidence type="ECO:0000256" key="3">
    <source>
        <dbReference type="SAM" id="MobiDB-lite"/>
    </source>
</evidence>
<feature type="compositionally biased region" description="Basic and acidic residues" evidence="3">
    <location>
        <begin position="137"/>
        <end position="151"/>
    </location>
</feature>
<name>A0A423XBV4_9PEZI</name>
<dbReference type="EMBL" id="LKEB01000019">
    <property type="protein sequence ID" value="ROW13424.1"/>
    <property type="molecule type" value="Genomic_DNA"/>
</dbReference>
<evidence type="ECO:0000256" key="2">
    <source>
        <dbReference type="ARBA" id="ARBA00013850"/>
    </source>
</evidence>
<feature type="compositionally biased region" description="Acidic residues" evidence="3">
    <location>
        <begin position="554"/>
        <end position="565"/>
    </location>
</feature>
<feature type="compositionally biased region" description="Acidic residues" evidence="3">
    <location>
        <begin position="80"/>
        <end position="112"/>
    </location>
</feature>
<dbReference type="InParanoid" id="A0A423XBV4"/>
<dbReference type="PANTHER" id="PTHR15565">
    <property type="entry name" value="AATF PROTEIN APOPTOSIS ANTAGONIZING TRANSCRIPTION FACTOR"/>
    <property type="match status" value="1"/>
</dbReference>
<comment type="similarity">
    <text evidence="1">Belongs to the AATF family.</text>
</comment>
<dbReference type="GO" id="GO:0005730">
    <property type="term" value="C:nucleolus"/>
    <property type="evidence" value="ECO:0007669"/>
    <property type="project" value="TreeGrafter"/>
</dbReference>
<feature type="compositionally biased region" description="Acidic residues" evidence="3">
    <location>
        <begin position="120"/>
        <end position="136"/>
    </location>
</feature>
<dbReference type="InterPro" id="IPR012617">
    <property type="entry name" value="AATF_C"/>
</dbReference>
<dbReference type="Pfam" id="PF13339">
    <property type="entry name" value="AATF-Che1"/>
    <property type="match status" value="1"/>
</dbReference>
<sequence>MAPVDTARAKKYAAFEEKHAKDYDPEVDASVEDGSGSEQEEDAAATEHYVSVGKSKLRQKEAPALGPKYSGVRVSRSALDDSDDGMPDDDEEDSDDAEDSDDSQEYDDPDAADLERDNIIDDEEIDSDEAFGEGEEDVFRNKGFSFKDSKKASQGPKAVLNGRSKRAVAADFMSGSEEEGVDDAGSDSAEDDESAQLDGSETEEEPSGDEGSSAEDGSDDESEDSEDDDDEDEEEDDDEEMGGTNTKDNRSGIRNLMQEGQKSVVATISQAAKADAEKGVAVRQQRRTYDSLLNLRIRLQKGMVAVNSLGEATDADSADKEPYEAAEEAAIKLWNAIDGFRASLLPEPTAGQKRKRDIDSATSNEELWADMQATEHRAAAKRKKVLDKWSNRVKSTTTTMNKTRQLGAAAGSQSLISVLEDQLLNSERLVKRTHVPRSCAPVQAARKVAEDPDIYDDADFYQLLLKELVDQRTSDTAAGGDSSVPTVRWTAIKEAKTRKQVDRRASKGRKLRFTVHEKLQNFMAPEDRRSWEEEAIDRLFGTLFGQKMQLKEEVSDDEEEGVAEEEGLRLFRS</sequence>
<dbReference type="Pfam" id="PF08164">
    <property type="entry name" value="TRAUB"/>
    <property type="match status" value="1"/>
</dbReference>
<comment type="caution">
    <text evidence="6">The sequence shown here is derived from an EMBL/GenBank/DDBJ whole genome shotgun (WGS) entry which is preliminary data.</text>
</comment>
<feature type="domain" description="Apoptosis-antagonizing transcription factor C-terminal" evidence="4">
    <location>
        <begin position="461"/>
        <end position="544"/>
    </location>
</feature>
<dbReference type="AlphaFoldDB" id="A0A423XBV4"/>
<organism evidence="6 7">
    <name type="scientific">Cytospora leucostoma</name>
    <dbReference type="NCBI Taxonomy" id="1230097"/>
    <lineage>
        <taxon>Eukaryota</taxon>
        <taxon>Fungi</taxon>
        <taxon>Dikarya</taxon>
        <taxon>Ascomycota</taxon>
        <taxon>Pezizomycotina</taxon>
        <taxon>Sordariomycetes</taxon>
        <taxon>Sordariomycetidae</taxon>
        <taxon>Diaporthales</taxon>
        <taxon>Cytosporaceae</taxon>
        <taxon>Cytospora</taxon>
    </lineage>
</organism>
<protein>
    <recommendedName>
        <fullName evidence="2">Protein BFR2</fullName>
    </recommendedName>
</protein>
<evidence type="ECO:0000256" key="1">
    <source>
        <dbReference type="ARBA" id="ARBA00008966"/>
    </source>
</evidence>
<evidence type="ECO:0000259" key="5">
    <source>
        <dbReference type="Pfam" id="PF13339"/>
    </source>
</evidence>
<dbReference type="InterPro" id="IPR025160">
    <property type="entry name" value="AATF"/>
</dbReference>
<dbReference type="Proteomes" id="UP000285146">
    <property type="component" value="Unassembled WGS sequence"/>
</dbReference>
<proteinExistence type="inferred from homology"/>
<reference evidence="6 7" key="1">
    <citation type="submission" date="2015-09" db="EMBL/GenBank/DDBJ databases">
        <title>Host preference determinants of Valsa canker pathogens revealed by comparative genomics.</title>
        <authorList>
            <person name="Yin Z."/>
            <person name="Huang L."/>
        </authorList>
    </citation>
    <scope>NUCLEOTIDE SEQUENCE [LARGE SCALE GENOMIC DNA]</scope>
    <source>
        <strain evidence="6 7">SXYLt</strain>
    </source>
</reference>
<dbReference type="PANTHER" id="PTHR15565:SF0">
    <property type="entry name" value="PROTEIN AATF"/>
    <property type="match status" value="1"/>
</dbReference>
<gene>
    <name evidence="6" type="ORF">VPNG_04369</name>
</gene>
<dbReference type="OrthoDB" id="5783963at2759"/>